<dbReference type="InterPro" id="IPR013563">
    <property type="entry name" value="Oligopep_ABC_C"/>
</dbReference>
<evidence type="ECO:0000313" key="14">
    <source>
        <dbReference type="EMBL" id="KAB7514719.1"/>
    </source>
</evidence>
<dbReference type="PANTHER" id="PTHR43297">
    <property type="entry name" value="OLIGOPEPTIDE TRANSPORT ATP-BINDING PROTEIN APPD"/>
    <property type="match status" value="1"/>
</dbReference>
<dbReference type="RefSeq" id="WP_152133960.1">
    <property type="nucleotide sequence ID" value="NZ_QKKZ01000002.1"/>
</dbReference>
<keyword evidence="15" id="KW-1185">Reference proteome</keyword>
<keyword evidence="4" id="KW-0547">Nucleotide-binding</keyword>
<dbReference type="Pfam" id="PF00005">
    <property type="entry name" value="ABC_tran"/>
    <property type="match status" value="1"/>
</dbReference>
<evidence type="ECO:0000313" key="15">
    <source>
        <dbReference type="Proteomes" id="UP000326865"/>
    </source>
</evidence>
<dbReference type="InterPro" id="IPR027417">
    <property type="entry name" value="P-loop_NTPase"/>
</dbReference>
<comment type="subunit">
    <text evidence="9">The complex is composed of two ATP-binding proteins (NikD and NikE), two transmembrane proteins (NikB and NikC) and a solute-binding protein (NikA).</text>
</comment>
<dbReference type="EMBL" id="QKKZ01000002">
    <property type="protein sequence ID" value="KAB7514719.1"/>
    <property type="molecule type" value="Genomic_DNA"/>
</dbReference>
<comment type="catalytic activity">
    <reaction evidence="12">
        <text>Ni(2+)(out) + ATP + H2O = Ni(2+)(in) + ADP + phosphate + H(+)</text>
        <dbReference type="Rhea" id="RHEA:15557"/>
        <dbReference type="ChEBI" id="CHEBI:15377"/>
        <dbReference type="ChEBI" id="CHEBI:15378"/>
        <dbReference type="ChEBI" id="CHEBI:30616"/>
        <dbReference type="ChEBI" id="CHEBI:43474"/>
        <dbReference type="ChEBI" id="CHEBI:49786"/>
        <dbReference type="ChEBI" id="CHEBI:456216"/>
        <dbReference type="EC" id="7.2.2.11"/>
    </reaction>
    <physiologicalReaction direction="left-to-right" evidence="12">
        <dbReference type="Rhea" id="RHEA:15558"/>
    </physiologicalReaction>
</comment>
<evidence type="ECO:0000256" key="7">
    <source>
        <dbReference type="ARBA" id="ARBA00023065"/>
    </source>
</evidence>
<dbReference type="GO" id="GO:0005524">
    <property type="term" value="F:ATP binding"/>
    <property type="evidence" value="ECO:0007669"/>
    <property type="project" value="UniProtKB-KW"/>
</dbReference>
<keyword evidence="2" id="KW-0813">Transport</keyword>
<dbReference type="EC" id="7.2.2.11" evidence="10"/>
<comment type="caution">
    <text evidence="14">The sequence shown here is derived from an EMBL/GenBank/DDBJ whole genome shotgun (WGS) entry which is preliminary data.</text>
</comment>
<keyword evidence="7" id="KW-0406">Ion transport</keyword>
<dbReference type="GO" id="GO:0005886">
    <property type="term" value="C:plasma membrane"/>
    <property type="evidence" value="ECO:0007669"/>
    <property type="project" value="UniProtKB-SubCell"/>
</dbReference>
<evidence type="ECO:0000256" key="8">
    <source>
        <dbReference type="ARBA" id="ARBA00023136"/>
    </source>
</evidence>
<proteinExistence type="predicted"/>
<dbReference type="InterPro" id="IPR003593">
    <property type="entry name" value="AAA+_ATPase"/>
</dbReference>
<keyword evidence="5 14" id="KW-0067">ATP-binding</keyword>
<dbReference type="InterPro" id="IPR050388">
    <property type="entry name" value="ABC_Ni/Peptide_Import"/>
</dbReference>
<name>A0A5N5U8G9_9EURY</name>
<evidence type="ECO:0000256" key="4">
    <source>
        <dbReference type="ARBA" id="ARBA00022741"/>
    </source>
</evidence>
<evidence type="ECO:0000256" key="11">
    <source>
        <dbReference type="ARBA" id="ARBA00044143"/>
    </source>
</evidence>
<dbReference type="SMART" id="SM00382">
    <property type="entry name" value="AAA"/>
    <property type="match status" value="1"/>
</dbReference>
<keyword evidence="6" id="KW-1278">Translocase</keyword>
<keyword evidence="3" id="KW-1003">Cell membrane</keyword>
<dbReference type="GO" id="GO:0016887">
    <property type="term" value="F:ATP hydrolysis activity"/>
    <property type="evidence" value="ECO:0007669"/>
    <property type="project" value="InterPro"/>
</dbReference>
<dbReference type="Proteomes" id="UP000326865">
    <property type="component" value="Unassembled WGS sequence"/>
</dbReference>
<reference evidence="14 15" key="1">
    <citation type="submission" date="2019-10" db="EMBL/GenBank/DDBJ databases">
        <title>Unraveling microbial dark matter from salterns through culturing: the case of the genus Halosegnis.</title>
        <authorList>
            <person name="Duran-Viseras A."/>
            <person name="Andrei A.-S."/>
            <person name="Vera-Gargallo B."/>
            <person name="Ghai R."/>
            <person name="Sanchez-Porro C."/>
            <person name="Ventosa A."/>
        </authorList>
    </citation>
    <scope>NUCLEOTIDE SEQUENCE [LARGE SCALE GENOMIC DNA]</scope>
    <source>
        <strain evidence="14 15">F18-79</strain>
    </source>
</reference>
<gene>
    <name evidence="14" type="ORF">DM867_06275</name>
</gene>
<evidence type="ECO:0000256" key="9">
    <source>
        <dbReference type="ARBA" id="ARBA00038669"/>
    </source>
</evidence>
<evidence type="ECO:0000256" key="6">
    <source>
        <dbReference type="ARBA" id="ARBA00022967"/>
    </source>
</evidence>
<dbReference type="PROSITE" id="PS50893">
    <property type="entry name" value="ABC_TRANSPORTER_2"/>
    <property type="match status" value="1"/>
</dbReference>
<sequence length="330" mass="35260">MTLLSVEDLSVTFDAETGTVHAVSGIDFTVERGETVCLVGESGSGKTVACESVTQLLPTPPGSIDGTVTFDGEELTGKSERALREYRGGRVGHIFQNPQDALDPVYTVGSQVVEAIRLHRDDSKAEAKSRAIDLLDRVGIGNADERFHDYPHQFSGGMTQRVVIAIALACDPDLLIADEPTTALDVTIQAQVLDLLADLQAERGMGILFVTHDLGVVAEIADRVVVLYAGQVMERGSVEQVFTRPSHPYTKALLDCLPGRGASATIDGSLPDPKAPPTGCRFHPRCPHAVPACERGDPPPFATVDGDHEAACILHEDPYELPATLGETDE</sequence>
<dbReference type="GO" id="GO:0015833">
    <property type="term" value="P:peptide transport"/>
    <property type="evidence" value="ECO:0007669"/>
    <property type="project" value="InterPro"/>
</dbReference>
<dbReference type="Gene3D" id="3.40.50.300">
    <property type="entry name" value="P-loop containing nucleotide triphosphate hydrolases"/>
    <property type="match status" value="1"/>
</dbReference>
<evidence type="ECO:0000256" key="1">
    <source>
        <dbReference type="ARBA" id="ARBA00004202"/>
    </source>
</evidence>
<keyword evidence="8" id="KW-0472">Membrane</keyword>
<dbReference type="CDD" id="cd03257">
    <property type="entry name" value="ABC_NikE_OppD_transporters"/>
    <property type="match status" value="1"/>
</dbReference>
<evidence type="ECO:0000256" key="2">
    <source>
        <dbReference type="ARBA" id="ARBA00022448"/>
    </source>
</evidence>
<protein>
    <recommendedName>
        <fullName evidence="11">Nickel import system ATP-binding protein NikD</fullName>
        <ecNumber evidence="10">7.2.2.11</ecNumber>
    </recommendedName>
</protein>
<dbReference type="GO" id="GO:0015413">
    <property type="term" value="F:ABC-type nickel transporter activity"/>
    <property type="evidence" value="ECO:0007669"/>
    <property type="project" value="UniProtKB-EC"/>
</dbReference>
<feature type="domain" description="ABC transporter" evidence="13">
    <location>
        <begin position="4"/>
        <end position="254"/>
    </location>
</feature>
<comment type="subcellular location">
    <subcellularLocation>
        <location evidence="1">Cell membrane</location>
        <topology evidence="1">Peripheral membrane protein</topology>
    </subcellularLocation>
</comment>
<evidence type="ECO:0000256" key="10">
    <source>
        <dbReference type="ARBA" id="ARBA00039098"/>
    </source>
</evidence>
<dbReference type="InterPro" id="IPR003439">
    <property type="entry name" value="ABC_transporter-like_ATP-bd"/>
</dbReference>
<dbReference type="AlphaFoldDB" id="A0A5N5U8G9"/>
<dbReference type="NCBIfam" id="TIGR01727">
    <property type="entry name" value="oligo_HPY"/>
    <property type="match status" value="1"/>
</dbReference>
<accession>A0A5N5U8G9</accession>
<dbReference type="FunFam" id="3.40.50.300:FF:000016">
    <property type="entry name" value="Oligopeptide ABC transporter ATP-binding component"/>
    <property type="match status" value="1"/>
</dbReference>
<evidence type="ECO:0000256" key="3">
    <source>
        <dbReference type="ARBA" id="ARBA00022475"/>
    </source>
</evidence>
<dbReference type="PANTHER" id="PTHR43297:SF13">
    <property type="entry name" value="NICKEL ABC TRANSPORTER, ATP-BINDING PROTEIN"/>
    <property type="match status" value="1"/>
</dbReference>
<evidence type="ECO:0000256" key="5">
    <source>
        <dbReference type="ARBA" id="ARBA00022840"/>
    </source>
</evidence>
<dbReference type="Pfam" id="PF08352">
    <property type="entry name" value="oligo_HPY"/>
    <property type="match status" value="1"/>
</dbReference>
<evidence type="ECO:0000256" key="12">
    <source>
        <dbReference type="ARBA" id="ARBA00048610"/>
    </source>
</evidence>
<dbReference type="SUPFAM" id="SSF52540">
    <property type="entry name" value="P-loop containing nucleoside triphosphate hydrolases"/>
    <property type="match status" value="1"/>
</dbReference>
<evidence type="ECO:0000259" key="13">
    <source>
        <dbReference type="PROSITE" id="PS50893"/>
    </source>
</evidence>
<organism evidence="14 15">
    <name type="scientific">Halosegnis rubeus</name>
    <dbReference type="NCBI Taxonomy" id="2212850"/>
    <lineage>
        <taxon>Archaea</taxon>
        <taxon>Methanobacteriati</taxon>
        <taxon>Methanobacteriota</taxon>
        <taxon>Stenosarchaea group</taxon>
        <taxon>Halobacteria</taxon>
        <taxon>Halobacteriales</taxon>
        <taxon>Natronomonadaceae</taxon>
        <taxon>Halosegnis</taxon>
    </lineage>
</organism>